<reference evidence="1" key="1">
    <citation type="submission" date="2023-01" db="EMBL/GenBank/DDBJ databases">
        <authorList>
            <person name="Piombo E."/>
        </authorList>
    </citation>
    <scope>NUCLEOTIDE SEQUENCE</scope>
</reference>
<evidence type="ECO:0000313" key="2">
    <source>
        <dbReference type="Proteomes" id="UP001160390"/>
    </source>
</evidence>
<name>A0AA35QGC2_9HYPO</name>
<sequence>MLKFHEFIAKGRLAIHLPPSIEEGVSKGILTTPHTGHEESSAAYEDWMQEVKPSGYGMTHSAKNRKLPHDDTATPFMYLTPNLSYIDHPAIMSAKICGTNPPDRERLYLCDGPRGVLMPERSFYGVI</sequence>
<dbReference type="EMBL" id="CABFNP030001360">
    <property type="protein sequence ID" value="CAI6101349.1"/>
    <property type="molecule type" value="Genomic_DNA"/>
</dbReference>
<dbReference type="AlphaFoldDB" id="A0AA35QGC2"/>
<gene>
    <name evidence="1" type="ORF">CCHLO57077_00006574</name>
</gene>
<accession>A0AA35QGC2</accession>
<protein>
    <submittedName>
        <fullName evidence="1">Uncharacterized protein</fullName>
    </submittedName>
</protein>
<keyword evidence="2" id="KW-1185">Reference proteome</keyword>
<organism evidence="1 2">
    <name type="scientific">Clonostachys chloroleuca</name>
    <dbReference type="NCBI Taxonomy" id="1926264"/>
    <lineage>
        <taxon>Eukaryota</taxon>
        <taxon>Fungi</taxon>
        <taxon>Dikarya</taxon>
        <taxon>Ascomycota</taxon>
        <taxon>Pezizomycotina</taxon>
        <taxon>Sordariomycetes</taxon>
        <taxon>Hypocreomycetidae</taxon>
        <taxon>Hypocreales</taxon>
        <taxon>Bionectriaceae</taxon>
        <taxon>Clonostachys</taxon>
    </lineage>
</organism>
<proteinExistence type="predicted"/>
<evidence type="ECO:0000313" key="1">
    <source>
        <dbReference type="EMBL" id="CAI6101349.1"/>
    </source>
</evidence>
<dbReference type="Proteomes" id="UP001160390">
    <property type="component" value="Unassembled WGS sequence"/>
</dbReference>
<comment type="caution">
    <text evidence="1">The sequence shown here is derived from an EMBL/GenBank/DDBJ whole genome shotgun (WGS) entry which is preliminary data.</text>
</comment>